<feature type="compositionally biased region" description="Polar residues" evidence="14">
    <location>
        <begin position="1470"/>
        <end position="1482"/>
    </location>
</feature>
<feature type="domain" description="Fibronectin type-III" evidence="17">
    <location>
        <begin position="559"/>
        <end position="651"/>
    </location>
</feature>
<dbReference type="SMART" id="SM00408">
    <property type="entry name" value="IGc2"/>
    <property type="match status" value="3"/>
</dbReference>
<feature type="region of interest" description="Disordered" evidence="14">
    <location>
        <begin position="1521"/>
        <end position="1542"/>
    </location>
</feature>
<sequence length="1567" mass="166381">MLSCGAAAPARLSWRYSASAPPTRDHSLPRADSFRKQLTNGSLLIERMSPPLAGQYQCVATVDGIGTVVSRVATVFLAEVPEFLEGPRTMSGVLGSPALLPCSLKLPLRVAVRVIAAVTERRVYGPNKIHAPPPVLKLNVTWLKNGSPVQVEAARLYSTVSGALEIDPLRTHDAATYRCAVSLAHTNKPPVLGPEIDLRVNSELAGMESAPRILTTPQPVTVTWLKNGSPVQVEAARLYSTVSGALEIDPLRTHDAATYRCAVSLAHTNKPPVLGPEIDLRVNSELAGMESAPRILTTPQPVTVIEGASVTFDCAATGNPKPEIVWLNNGVAIDLKYVHNHLFTQICSMRSVCSDLDSRFYLVGGGSLRVVSSRAPDAGAYTCRATNRIDAADHSAHLHVLSPPRVSVRDGSVVRAVTRGDVTLRCDARGRPPPVVTWLKDGEPLTPNNHDIMVDGTSLRIRGVLDVDEGVFQCVAASAAGSAAAALRLIVAPHADPLPTNLTPTFLTPDLYPEDVDFIGETSSAFTPEPLYDDLDNVDYSEDLDSYDAGKGNASVVSAPGDFRAVIVKHRFVTLSWTEPKHALEEVTGYIILYKVKGSDRERLWSGEARRREAVLASLAPRTTYTARALALTRSAASPPTETIEVTTPDEELSYGPPQNVSVEAVGAHSLRVWWAPPAPLGPHVPPEVPPAAPGRYVIYYTETESGREQSQYTNSTSITLSGLRAATAYRVRVSAGGGGTSDVTTATRADAPSAPPTDVTVIPATDTSLLVRWSAPAGRSHRGALTGYKLRYRTPGARRADSLTTPADTTRADLTGLEPSTTYQLAPVATGSPSGGAARRAPIHRGEGARGQAGRAAEHPCGGTGWAGDSAYLTHTPGNCLRMRIHILHHVRDPESNSEYVISLRASNTLGLGPAVYATVRTKPDDGEDEPDEPDQPEDDAPPLIPPVGLKVIMLSGTTAVVYWTDPTLPKGQTAADGRRYAVRWSGGGRSRVYNASDLNLMLDDLKPYTHYEFAVKLIKGGRESPWSMLASNTSLEAAPGSAPRELRVSPAAPASRAADLTWSPPAKPNGVITGMLTRYVIMYGVSRGSGAAEEWSALAAPGERGRARVDRLRARTTYSFKIQARNSRGLGPFSPAVTYTTGIESGEGAGLASATSAWLWASAGGACAVLALAAALALSLCCRRNTPPMSPDTSTYQKASASAGIKPPDLWIHHDQMELKHMDKSLHSSASKISAGSVEGSALVSSTLTLSRTPHPHSHPHPSQHTSGVWSKMNEIVGLTNIRYANRPVYVYFVLLPPLPPVYPVCMSVCVHVDRRSSSGSADTAPLRASPLDYRCDLLAMTGVGVGVGVGCTGTCERRRHLADQSTPLLTGVAPLGSPQSSLTSHPPAPCVSGQCPLGTCSAPGSEVYASASTARERGHYVAYEPLGHYTHRDSVSTDAAAPASTGAGGSLQRRGACSALHSFTLPDNASDHSTPSHSKGSARASSPYKASASSSPAHTHTHSLAHTHAHALNRLQLGGGVSHSSDELEPLTPSRSSERLHREMQNLEGLMKDLSAITQNQFHC</sequence>
<dbReference type="Pfam" id="PF13927">
    <property type="entry name" value="Ig_3"/>
    <property type="match status" value="2"/>
</dbReference>
<evidence type="ECO:0000256" key="12">
    <source>
        <dbReference type="ARBA" id="ARBA00061228"/>
    </source>
</evidence>
<evidence type="ECO:0000313" key="18">
    <source>
        <dbReference type="EMBL" id="OWR47615.1"/>
    </source>
</evidence>
<evidence type="ECO:0000256" key="1">
    <source>
        <dbReference type="ARBA" id="ARBA00004479"/>
    </source>
</evidence>
<keyword evidence="8 15" id="KW-0472">Membrane</keyword>
<dbReference type="InterPro" id="IPR010560">
    <property type="entry name" value="Neogenin_C"/>
</dbReference>
<comment type="similarity">
    <text evidence="12">Belongs to the hemolin family.</text>
</comment>
<dbReference type="SMART" id="SM00060">
    <property type="entry name" value="FN3"/>
    <property type="match status" value="5"/>
</dbReference>
<dbReference type="SMART" id="SM00409">
    <property type="entry name" value="IG"/>
    <property type="match status" value="5"/>
</dbReference>
<name>A0A212F1J6_DANPL</name>
<accession>A0A212F1J6</accession>
<dbReference type="PANTHER" id="PTHR44170:SF54">
    <property type="entry name" value="FI24025P1"/>
    <property type="match status" value="1"/>
</dbReference>
<reference evidence="18 19" key="1">
    <citation type="journal article" date="2011" name="Cell">
        <title>The monarch butterfly genome yields insights into long-distance migration.</title>
        <authorList>
            <person name="Zhan S."/>
            <person name="Merlin C."/>
            <person name="Boore J.L."/>
            <person name="Reppert S.M."/>
        </authorList>
    </citation>
    <scope>NUCLEOTIDE SEQUENCE [LARGE SCALE GENOMIC DNA]</scope>
    <source>
        <strain evidence="18">F-2</strain>
    </source>
</reference>
<dbReference type="CDD" id="cd00096">
    <property type="entry name" value="Ig"/>
    <property type="match status" value="1"/>
</dbReference>
<feature type="domain" description="Ig-like" evidence="16">
    <location>
        <begin position="81"/>
        <end position="182"/>
    </location>
</feature>
<feature type="region of interest" description="Disordered" evidence="14">
    <location>
        <begin position="737"/>
        <end position="759"/>
    </location>
</feature>
<evidence type="ECO:0000256" key="9">
    <source>
        <dbReference type="ARBA" id="ARBA00023157"/>
    </source>
</evidence>
<dbReference type="Gene3D" id="2.60.40.10">
    <property type="entry name" value="Immunoglobulins"/>
    <property type="match status" value="10"/>
</dbReference>
<proteinExistence type="inferred from homology"/>
<keyword evidence="7 15" id="KW-1133">Transmembrane helix</keyword>
<evidence type="ECO:0000256" key="6">
    <source>
        <dbReference type="ARBA" id="ARBA00022737"/>
    </source>
</evidence>
<dbReference type="FunCoup" id="A0A212F1J6">
    <property type="interactions" value="548"/>
</dbReference>
<evidence type="ECO:0000256" key="13">
    <source>
        <dbReference type="ARBA" id="ARBA00068688"/>
    </source>
</evidence>
<dbReference type="eggNOG" id="KOG4221">
    <property type="taxonomic scope" value="Eukaryota"/>
</dbReference>
<feature type="domain" description="Fibronectin type-III" evidence="17">
    <location>
        <begin position="1044"/>
        <end position="1146"/>
    </location>
</feature>
<dbReference type="PROSITE" id="PS50835">
    <property type="entry name" value="IG_LIKE"/>
    <property type="match status" value="4"/>
</dbReference>
<dbReference type="KEGG" id="dpl:KGM_209125"/>
<keyword evidence="10" id="KW-0325">Glycoprotein</keyword>
<keyword evidence="9" id="KW-1015">Disulfide bond</keyword>
<evidence type="ECO:0000256" key="11">
    <source>
        <dbReference type="ARBA" id="ARBA00023319"/>
    </source>
</evidence>
<dbReference type="GO" id="GO:0030154">
    <property type="term" value="P:cell differentiation"/>
    <property type="evidence" value="ECO:0007669"/>
    <property type="project" value="UniProtKB-ARBA"/>
</dbReference>
<dbReference type="Pfam" id="PF00041">
    <property type="entry name" value="fn3"/>
    <property type="match status" value="5"/>
</dbReference>
<comment type="caution">
    <text evidence="18">The sequence shown here is derived from an EMBL/GenBank/DDBJ whole genome shotgun (WGS) entry which is preliminary data.</text>
</comment>
<evidence type="ECO:0000259" key="17">
    <source>
        <dbReference type="PROSITE" id="PS50853"/>
    </source>
</evidence>
<feature type="domain" description="Fibronectin type-III" evidence="17">
    <location>
        <begin position="657"/>
        <end position="755"/>
    </location>
</feature>
<feature type="domain" description="Ig-like" evidence="16">
    <location>
        <begin position="193"/>
        <end position="264"/>
    </location>
</feature>
<dbReference type="EMBL" id="AGBW02010859">
    <property type="protein sequence ID" value="OWR47615.1"/>
    <property type="molecule type" value="Genomic_DNA"/>
</dbReference>
<feature type="compositionally biased region" description="Low complexity" evidence="14">
    <location>
        <begin position="1484"/>
        <end position="1501"/>
    </location>
</feature>
<evidence type="ECO:0000259" key="16">
    <source>
        <dbReference type="PROSITE" id="PS50835"/>
    </source>
</evidence>
<protein>
    <recommendedName>
        <fullName evidence="13">Hemolin</fullName>
    </recommendedName>
</protein>
<dbReference type="GO" id="GO:0005576">
    <property type="term" value="C:extracellular region"/>
    <property type="evidence" value="ECO:0007669"/>
    <property type="project" value="UniProtKB-SubCell"/>
</dbReference>
<keyword evidence="6" id="KW-0677">Repeat</keyword>
<feature type="region of interest" description="Disordered" evidence="14">
    <location>
        <begin position="826"/>
        <end position="860"/>
    </location>
</feature>
<dbReference type="InterPro" id="IPR013783">
    <property type="entry name" value="Ig-like_fold"/>
</dbReference>
<evidence type="ECO:0000256" key="15">
    <source>
        <dbReference type="SAM" id="Phobius"/>
    </source>
</evidence>
<dbReference type="Proteomes" id="UP000007151">
    <property type="component" value="Unassembled WGS sequence"/>
</dbReference>
<feature type="region of interest" description="Disordered" evidence="14">
    <location>
        <begin position="922"/>
        <end position="946"/>
    </location>
</feature>
<feature type="domain" description="Ig-like" evidence="16">
    <location>
        <begin position="293"/>
        <end position="399"/>
    </location>
</feature>
<evidence type="ECO:0000313" key="19">
    <source>
        <dbReference type="Proteomes" id="UP000007151"/>
    </source>
</evidence>
<dbReference type="InterPro" id="IPR036179">
    <property type="entry name" value="Ig-like_dom_sf"/>
</dbReference>
<dbReference type="InterPro" id="IPR007110">
    <property type="entry name" value="Ig-like_dom"/>
</dbReference>
<dbReference type="PRINTS" id="PR00014">
    <property type="entry name" value="FNTYPEIII"/>
</dbReference>
<evidence type="ECO:0000256" key="14">
    <source>
        <dbReference type="SAM" id="MobiDB-lite"/>
    </source>
</evidence>
<dbReference type="GO" id="GO:0009653">
    <property type="term" value="P:anatomical structure morphogenesis"/>
    <property type="evidence" value="ECO:0007669"/>
    <property type="project" value="UniProtKB-ARBA"/>
</dbReference>
<evidence type="ECO:0000256" key="10">
    <source>
        <dbReference type="ARBA" id="ARBA00023180"/>
    </source>
</evidence>
<dbReference type="SUPFAM" id="SSF49265">
    <property type="entry name" value="Fibronectin type III"/>
    <property type="match status" value="3"/>
</dbReference>
<keyword evidence="19" id="KW-1185">Reference proteome</keyword>
<evidence type="ECO:0000256" key="4">
    <source>
        <dbReference type="ARBA" id="ARBA00022525"/>
    </source>
</evidence>
<organism evidence="18 19">
    <name type="scientific">Danaus plexippus plexippus</name>
    <dbReference type="NCBI Taxonomy" id="278856"/>
    <lineage>
        <taxon>Eukaryota</taxon>
        <taxon>Metazoa</taxon>
        <taxon>Ecdysozoa</taxon>
        <taxon>Arthropoda</taxon>
        <taxon>Hexapoda</taxon>
        <taxon>Insecta</taxon>
        <taxon>Pterygota</taxon>
        <taxon>Neoptera</taxon>
        <taxon>Endopterygota</taxon>
        <taxon>Lepidoptera</taxon>
        <taxon>Glossata</taxon>
        <taxon>Ditrysia</taxon>
        <taxon>Papilionoidea</taxon>
        <taxon>Nymphalidae</taxon>
        <taxon>Danainae</taxon>
        <taxon>Danaini</taxon>
        <taxon>Danaina</taxon>
        <taxon>Danaus</taxon>
        <taxon>Danaus</taxon>
    </lineage>
</organism>
<dbReference type="InterPro" id="IPR036116">
    <property type="entry name" value="FN3_sf"/>
</dbReference>
<evidence type="ECO:0000256" key="2">
    <source>
        <dbReference type="ARBA" id="ARBA00004613"/>
    </source>
</evidence>
<feature type="region of interest" description="Disordered" evidence="14">
    <location>
        <begin position="1470"/>
        <end position="1508"/>
    </location>
</feature>
<dbReference type="Pfam" id="PF06583">
    <property type="entry name" value="Neogenin_C"/>
    <property type="match status" value="2"/>
</dbReference>
<gene>
    <name evidence="18" type="ORF">KGM_209125</name>
</gene>
<dbReference type="CDD" id="cd00063">
    <property type="entry name" value="FN3"/>
    <property type="match status" value="5"/>
</dbReference>
<comment type="similarity">
    <text evidence="3">Belongs to the immunoglobulin superfamily. DCC family.</text>
</comment>
<dbReference type="GO" id="GO:0098609">
    <property type="term" value="P:cell-cell adhesion"/>
    <property type="evidence" value="ECO:0007669"/>
    <property type="project" value="TreeGrafter"/>
</dbReference>
<feature type="domain" description="Ig-like" evidence="16">
    <location>
        <begin position="404"/>
        <end position="490"/>
    </location>
</feature>
<dbReference type="SUPFAM" id="SSF48726">
    <property type="entry name" value="Immunoglobulin"/>
    <property type="match status" value="4"/>
</dbReference>
<dbReference type="GO" id="GO:0016020">
    <property type="term" value="C:membrane"/>
    <property type="evidence" value="ECO:0007669"/>
    <property type="project" value="UniProtKB-SubCell"/>
</dbReference>
<evidence type="ECO:0000256" key="8">
    <source>
        <dbReference type="ARBA" id="ARBA00023136"/>
    </source>
</evidence>
<evidence type="ECO:0000256" key="5">
    <source>
        <dbReference type="ARBA" id="ARBA00022692"/>
    </source>
</evidence>
<dbReference type="InParanoid" id="A0A212F1J6"/>
<dbReference type="FunFam" id="2.60.40.10:FF:000032">
    <property type="entry name" value="palladin isoform X1"/>
    <property type="match status" value="2"/>
</dbReference>
<dbReference type="InterPro" id="IPR003961">
    <property type="entry name" value="FN3_dom"/>
</dbReference>
<feature type="compositionally biased region" description="Acidic residues" evidence="14">
    <location>
        <begin position="927"/>
        <end position="942"/>
    </location>
</feature>
<feature type="domain" description="Fibronectin type-III" evidence="17">
    <location>
        <begin position="756"/>
        <end position="850"/>
    </location>
</feature>
<evidence type="ECO:0000256" key="3">
    <source>
        <dbReference type="ARBA" id="ARBA00009588"/>
    </source>
</evidence>
<dbReference type="PANTHER" id="PTHR44170">
    <property type="entry name" value="PROTEIN SIDEKICK"/>
    <property type="match status" value="1"/>
</dbReference>
<comment type="subcellular location">
    <subcellularLocation>
        <location evidence="1">Membrane</location>
        <topology evidence="1">Single-pass type I membrane protein</topology>
    </subcellularLocation>
    <subcellularLocation>
        <location evidence="2">Secreted</location>
    </subcellularLocation>
</comment>
<dbReference type="PROSITE" id="PS50853">
    <property type="entry name" value="FN3"/>
    <property type="match status" value="5"/>
</dbReference>
<dbReference type="STRING" id="278856.A0A212F1J6"/>
<dbReference type="InterPro" id="IPR003599">
    <property type="entry name" value="Ig_sub"/>
</dbReference>
<keyword evidence="5 15" id="KW-0812">Transmembrane</keyword>
<feature type="domain" description="Fibronectin type-III" evidence="17">
    <location>
        <begin position="947"/>
        <end position="1039"/>
    </location>
</feature>
<keyword evidence="11" id="KW-0393">Immunoglobulin domain</keyword>
<feature type="transmembrane region" description="Helical" evidence="15">
    <location>
        <begin position="1159"/>
        <end position="1183"/>
    </location>
</feature>
<dbReference type="InterPro" id="IPR003598">
    <property type="entry name" value="Ig_sub2"/>
</dbReference>
<keyword evidence="4" id="KW-0964">Secreted</keyword>
<evidence type="ECO:0000256" key="7">
    <source>
        <dbReference type="ARBA" id="ARBA00022989"/>
    </source>
</evidence>